<dbReference type="Proteomes" id="UP001519460">
    <property type="component" value="Unassembled WGS sequence"/>
</dbReference>
<comment type="caution">
    <text evidence="1">The sequence shown here is derived from an EMBL/GenBank/DDBJ whole genome shotgun (WGS) entry which is preliminary data.</text>
</comment>
<protein>
    <submittedName>
        <fullName evidence="1">Uncharacterized protein</fullName>
    </submittedName>
</protein>
<evidence type="ECO:0000313" key="1">
    <source>
        <dbReference type="EMBL" id="KAK7499634.1"/>
    </source>
</evidence>
<reference evidence="1 2" key="1">
    <citation type="journal article" date="2023" name="Sci. Data">
        <title>Genome assembly of the Korean intertidal mud-creeper Batillaria attramentaria.</title>
        <authorList>
            <person name="Patra A.K."/>
            <person name="Ho P.T."/>
            <person name="Jun S."/>
            <person name="Lee S.J."/>
            <person name="Kim Y."/>
            <person name="Won Y.J."/>
        </authorList>
    </citation>
    <scope>NUCLEOTIDE SEQUENCE [LARGE SCALE GENOMIC DNA]</scope>
    <source>
        <strain evidence="1">Wonlab-2016</strain>
    </source>
</reference>
<sequence>MIEGTADSGIEFDIPDIVSLLSGEDCVELVEEATNTDYHDLKSRVVVGRWVVFTVTATPRPIYRLSVCTAFTVLVVLGRVNRSLTVPYQGRRKVFVNRWEESLNRFQQIMQL</sequence>
<dbReference type="EMBL" id="JACVVK020000043">
    <property type="protein sequence ID" value="KAK7499634.1"/>
    <property type="molecule type" value="Genomic_DNA"/>
</dbReference>
<evidence type="ECO:0000313" key="2">
    <source>
        <dbReference type="Proteomes" id="UP001519460"/>
    </source>
</evidence>
<name>A0ABD0LJE0_9CAEN</name>
<keyword evidence="2" id="KW-1185">Reference proteome</keyword>
<organism evidence="1 2">
    <name type="scientific">Batillaria attramentaria</name>
    <dbReference type="NCBI Taxonomy" id="370345"/>
    <lineage>
        <taxon>Eukaryota</taxon>
        <taxon>Metazoa</taxon>
        <taxon>Spiralia</taxon>
        <taxon>Lophotrochozoa</taxon>
        <taxon>Mollusca</taxon>
        <taxon>Gastropoda</taxon>
        <taxon>Caenogastropoda</taxon>
        <taxon>Sorbeoconcha</taxon>
        <taxon>Cerithioidea</taxon>
        <taxon>Batillariidae</taxon>
        <taxon>Batillaria</taxon>
    </lineage>
</organism>
<dbReference type="AlphaFoldDB" id="A0ABD0LJE0"/>
<proteinExistence type="predicted"/>
<accession>A0ABD0LJE0</accession>
<gene>
    <name evidence="1" type="ORF">BaRGS_00009286</name>
</gene>